<organism evidence="1 2">
    <name type="scientific">Dendrothele bispora (strain CBS 962.96)</name>
    <dbReference type="NCBI Taxonomy" id="1314807"/>
    <lineage>
        <taxon>Eukaryota</taxon>
        <taxon>Fungi</taxon>
        <taxon>Dikarya</taxon>
        <taxon>Basidiomycota</taxon>
        <taxon>Agaricomycotina</taxon>
        <taxon>Agaricomycetes</taxon>
        <taxon>Agaricomycetidae</taxon>
        <taxon>Agaricales</taxon>
        <taxon>Agaricales incertae sedis</taxon>
        <taxon>Dendrothele</taxon>
    </lineage>
</organism>
<evidence type="ECO:0000313" key="2">
    <source>
        <dbReference type="Proteomes" id="UP000297245"/>
    </source>
</evidence>
<evidence type="ECO:0000313" key="1">
    <source>
        <dbReference type="EMBL" id="THU90872.1"/>
    </source>
</evidence>
<sequence length="613" mass="69698">MDLENSPFYHLLETNHAASRAETEHIHELLRVPEQELQNVNEEITRLDTLLDDLRSRRENLVSYIHKHRQLLSPIRRLPAEIIADLFTFCLPATHPPTRDLSEPPLLLTLVCKQWREVALSTPCLWSALHIYIPHSRDSDENFLERRKRGIKQWLERSGNLPISLSLTHHRCPLALHDPDNQPYSKDSPLSSLMECLIEYSPRWKDLTLSVPNAALQLIGAVPPEKLAILQRLFVNAPISQFNRPSLDLEESFVTLLDRLPRLTSLHLREHSTLQFRSGFQWSKLTKLSLLPRTNVYDTILYFHDALRLLSQTPGLRVCKLMIWNHDVAYRDRVILPLLHDLTLIIHAHTEPPLALAQSLTAPSLAKLTISSSWGCENTVATQPFFRELLLKLLGDSSTSMQTLRIAVTIPLPDVVRCLQLVPRLQSLTIGSVRPGRLPDQNTFVFPKGEVDFIGMLSGSLAVVVDNTNTKPQPSSESLSLPLCPELQTLKFLRMKPLFTPSVLLNLIRSRREYSSLYSSQNPDPDSCKCRALRTLEVYCPTPCDRNDASPEIMEAFEQLREEGMNICIAYCGWLNKSKDDDLPSEGLFDDTTVSSDTWKTKTSSANAKLVYI</sequence>
<name>A0A4S8LNE3_DENBC</name>
<gene>
    <name evidence="1" type="ORF">K435DRAFT_727773</name>
</gene>
<reference evidence="1 2" key="1">
    <citation type="journal article" date="2019" name="Nat. Ecol. Evol.">
        <title>Megaphylogeny resolves global patterns of mushroom evolution.</title>
        <authorList>
            <person name="Varga T."/>
            <person name="Krizsan K."/>
            <person name="Foldi C."/>
            <person name="Dima B."/>
            <person name="Sanchez-Garcia M."/>
            <person name="Sanchez-Ramirez S."/>
            <person name="Szollosi G.J."/>
            <person name="Szarkandi J.G."/>
            <person name="Papp V."/>
            <person name="Albert L."/>
            <person name="Andreopoulos W."/>
            <person name="Angelini C."/>
            <person name="Antonin V."/>
            <person name="Barry K.W."/>
            <person name="Bougher N.L."/>
            <person name="Buchanan P."/>
            <person name="Buyck B."/>
            <person name="Bense V."/>
            <person name="Catcheside P."/>
            <person name="Chovatia M."/>
            <person name="Cooper J."/>
            <person name="Damon W."/>
            <person name="Desjardin D."/>
            <person name="Finy P."/>
            <person name="Geml J."/>
            <person name="Haridas S."/>
            <person name="Hughes K."/>
            <person name="Justo A."/>
            <person name="Karasinski D."/>
            <person name="Kautmanova I."/>
            <person name="Kiss B."/>
            <person name="Kocsube S."/>
            <person name="Kotiranta H."/>
            <person name="LaButti K.M."/>
            <person name="Lechner B.E."/>
            <person name="Liimatainen K."/>
            <person name="Lipzen A."/>
            <person name="Lukacs Z."/>
            <person name="Mihaltcheva S."/>
            <person name="Morgado L.N."/>
            <person name="Niskanen T."/>
            <person name="Noordeloos M.E."/>
            <person name="Ohm R.A."/>
            <person name="Ortiz-Santana B."/>
            <person name="Ovrebo C."/>
            <person name="Racz N."/>
            <person name="Riley R."/>
            <person name="Savchenko A."/>
            <person name="Shiryaev A."/>
            <person name="Soop K."/>
            <person name="Spirin V."/>
            <person name="Szebenyi C."/>
            <person name="Tomsovsky M."/>
            <person name="Tulloss R.E."/>
            <person name="Uehling J."/>
            <person name="Grigoriev I.V."/>
            <person name="Vagvolgyi C."/>
            <person name="Papp T."/>
            <person name="Martin F.M."/>
            <person name="Miettinen O."/>
            <person name="Hibbett D.S."/>
            <person name="Nagy L.G."/>
        </authorList>
    </citation>
    <scope>NUCLEOTIDE SEQUENCE [LARGE SCALE GENOMIC DNA]</scope>
    <source>
        <strain evidence="1 2">CBS 962.96</strain>
    </source>
</reference>
<keyword evidence="2" id="KW-1185">Reference proteome</keyword>
<dbReference type="AlphaFoldDB" id="A0A4S8LNE3"/>
<proteinExistence type="predicted"/>
<dbReference type="OrthoDB" id="3365698at2759"/>
<dbReference type="Gene3D" id="1.20.1280.50">
    <property type="match status" value="1"/>
</dbReference>
<dbReference type="EMBL" id="ML179322">
    <property type="protein sequence ID" value="THU90872.1"/>
    <property type="molecule type" value="Genomic_DNA"/>
</dbReference>
<dbReference type="Proteomes" id="UP000297245">
    <property type="component" value="Unassembled WGS sequence"/>
</dbReference>
<protein>
    <submittedName>
        <fullName evidence="1">Uncharacterized protein</fullName>
    </submittedName>
</protein>
<accession>A0A4S8LNE3</accession>